<evidence type="ECO:0000256" key="2">
    <source>
        <dbReference type="ARBA" id="ARBA00022598"/>
    </source>
</evidence>
<comment type="similarity">
    <text evidence="1">Belongs to the ATP-dependent AMP-binding enzyme family.</text>
</comment>
<dbReference type="FunFam" id="3.30.300.30:FF:000008">
    <property type="entry name" value="2,3-dihydroxybenzoate-AMP ligase"/>
    <property type="match status" value="1"/>
</dbReference>
<evidence type="ECO:0000259" key="3">
    <source>
        <dbReference type="Pfam" id="PF00501"/>
    </source>
</evidence>
<organism evidence="5 6">
    <name type="scientific">Desulfacinum infernum DSM 9756</name>
    <dbReference type="NCBI Taxonomy" id="1121391"/>
    <lineage>
        <taxon>Bacteria</taxon>
        <taxon>Pseudomonadati</taxon>
        <taxon>Thermodesulfobacteriota</taxon>
        <taxon>Syntrophobacteria</taxon>
        <taxon>Syntrophobacterales</taxon>
        <taxon>Syntrophobacteraceae</taxon>
        <taxon>Desulfacinum</taxon>
    </lineage>
</organism>
<dbReference type="Gene3D" id="3.30.300.30">
    <property type="match status" value="1"/>
</dbReference>
<proteinExistence type="inferred from homology"/>
<evidence type="ECO:0000313" key="6">
    <source>
        <dbReference type="Proteomes" id="UP000184076"/>
    </source>
</evidence>
<accession>A0A1M5BKJ1</accession>
<dbReference type="OrthoDB" id="9803968at2"/>
<dbReference type="PANTHER" id="PTHR43201:SF5">
    <property type="entry name" value="MEDIUM-CHAIN ACYL-COA LIGASE ACSF2, MITOCHONDRIAL"/>
    <property type="match status" value="1"/>
</dbReference>
<dbReference type="Gene3D" id="3.40.50.12780">
    <property type="entry name" value="N-terminal domain of ligase-like"/>
    <property type="match status" value="1"/>
</dbReference>
<feature type="domain" description="AMP-dependent synthetase/ligase" evidence="3">
    <location>
        <begin position="27"/>
        <end position="408"/>
    </location>
</feature>
<gene>
    <name evidence="5" type="ORF">SAMN02745206_01972</name>
</gene>
<keyword evidence="2 5" id="KW-0436">Ligase</keyword>
<dbReference type="EMBL" id="FQVB01000017">
    <property type="protein sequence ID" value="SHF42946.1"/>
    <property type="molecule type" value="Genomic_DNA"/>
</dbReference>
<evidence type="ECO:0000313" key="5">
    <source>
        <dbReference type="EMBL" id="SHF42946.1"/>
    </source>
</evidence>
<dbReference type="PANTHER" id="PTHR43201">
    <property type="entry name" value="ACYL-COA SYNTHETASE"/>
    <property type="match status" value="1"/>
</dbReference>
<dbReference type="Pfam" id="PF00501">
    <property type="entry name" value="AMP-binding"/>
    <property type="match status" value="1"/>
</dbReference>
<dbReference type="AlphaFoldDB" id="A0A1M5BKJ1"/>
<dbReference type="Pfam" id="PF13193">
    <property type="entry name" value="AMP-binding_C"/>
    <property type="match status" value="1"/>
</dbReference>
<reference evidence="6" key="1">
    <citation type="submission" date="2016-11" db="EMBL/GenBank/DDBJ databases">
        <authorList>
            <person name="Varghese N."/>
            <person name="Submissions S."/>
        </authorList>
    </citation>
    <scope>NUCLEOTIDE SEQUENCE [LARGE SCALE GENOMIC DNA]</scope>
    <source>
        <strain evidence="6">DSM 9756</strain>
    </source>
</reference>
<protein>
    <submittedName>
        <fullName evidence="5">Acyl-CoA synthetase (AMP-forming)/AMP-acid ligase II</fullName>
    </submittedName>
</protein>
<evidence type="ECO:0000256" key="1">
    <source>
        <dbReference type="ARBA" id="ARBA00006432"/>
    </source>
</evidence>
<dbReference type="InterPro" id="IPR000873">
    <property type="entry name" value="AMP-dep_synth/lig_dom"/>
</dbReference>
<dbReference type="Proteomes" id="UP000184076">
    <property type="component" value="Unassembled WGS sequence"/>
</dbReference>
<dbReference type="GO" id="GO:0006631">
    <property type="term" value="P:fatty acid metabolic process"/>
    <property type="evidence" value="ECO:0007669"/>
    <property type="project" value="TreeGrafter"/>
</dbReference>
<dbReference type="RefSeq" id="WP_073038836.1">
    <property type="nucleotide sequence ID" value="NZ_FQVB01000017.1"/>
</dbReference>
<dbReference type="InterPro" id="IPR045851">
    <property type="entry name" value="AMP-bd_C_sf"/>
</dbReference>
<dbReference type="STRING" id="1121391.SAMN02745206_01972"/>
<keyword evidence="6" id="KW-1185">Reference proteome</keyword>
<dbReference type="InterPro" id="IPR025110">
    <property type="entry name" value="AMP-bd_C"/>
</dbReference>
<dbReference type="InterPro" id="IPR042099">
    <property type="entry name" value="ANL_N_sf"/>
</dbReference>
<evidence type="ECO:0000259" key="4">
    <source>
        <dbReference type="Pfam" id="PF13193"/>
    </source>
</evidence>
<dbReference type="SUPFAM" id="SSF56801">
    <property type="entry name" value="Acetyl-CoA synthetase-like"/>
    <property type="match status" value="1"/>
</dbReference>
<name>A0A1M5BKJ1_9BACT</name>
<feature type="domain" description="AMP-binding enzyme C-terminal" evidence="4">
    <location>
        <begin position="459"/>
        <end position="535"/>
    </location>
</feature>
<dbReference type="GO" id="GO:0031956">
    <property type="term" value="F:medium-chain fatty acid-CoA ligase activity"/>
    <property type="evidence" value="ECO:0007669"/>
    <property type="project" value="TreeGrafter"/>
</dbReference>
<sequence>MILASPERIQEYTEKGCWGDRTLIDDFRAHARKMPDVTAMVDPLNKESLLGAPPERVTYARFEQAVDAAATALRAEGIGKDDIVLVQIPNCWELAALYLAVARTGGVLSPMPMQWRAKEVRYVAELTRAKAMITVEDFHGFGHLDMAREVQKEVPGLAKLYTYRDVRRMMEEKPDPDLDKVPVDANDVFTICWTSGTEAQPKGCPLSHNNWRCQASILPASGMRPGDVMLTAGPLVNMASVGTVLVPWIHFGGTVILHHPFDPMLLLKQMVEERIEYTLLVPAVVNLILKHPAAQGVDLSSVRVITVGSAPPSLWAMQEFKKRWNVDIGNIWGQNEGTAIISGVPDVPDMEIRVDHLPRYGAPGVEWATPMARFIQTKVVGPDGEELTEEGAVGELLYRGPNVIPGYFKRPDLNETSFDSEGYFRTGDLFQIVGDRYLKFFDRAKDIIIRGGYNISAQEVENVLLAHPAVQDVAAVGMPDENLGERTCVYVVPKPGETVTLEGIVAHMKEQGVATYKLPERLEVVDVIPRNPVGKILKKELRQDIKKRLGMA</sequence>